<keyword evidence="6" id="KW-1185">Reference proteome</keyword>
<dbReference type="SUPFAM" id="SSF46689">
    <property type="entry name" value="Homeodomain-like"/>
    <property type="match status" value="1"/>
</dbReference>
<name>A0A4V6PWP9_9GAMM</name>
<dbReference type="PROSITE" id="PS01124">
    <property type="entry name" value="HTH_ARAC_FAMILY_2"/>
    <property type="match status" value="1"/>
</dbReference>
<evidence type="ECO:0000256" key="1">
    <source>
        <dbReference type="ARBA" id="ARBA00023015"/>
    </source>
</evidence>
<reference evidence="5 6" key="1">
    <citation type="submission" date="2019-03" db="EMBL/GenBank/DDBJ databases">
        <title>Genomic Encyclopedia of Type Strains, Phase IV (KMG-IV): sequencing the most valuable type-strain genomes for metagenomic binning, comparative biology and taxonomic classification.</title>
        <authorList>
            <person name="Goeker M."/>
        </authorList>
    </citation>
    <scope>NUCLEOTIDE SEQUENCE [LARGE SCALE GENOMIC DNA]</scope>
    <source>
        <strain evidence="5 6">DSM 103792</strain>
    </source>
</reference>
<evidence type="ECO:0000256" key="2">
    <source>
        <dbReference type="ARBA" id="ARBA00023125"/>
    </source>
</evidence>
<organism evidence="5 6">
    <name type="scientific">Permianibacter aggregans</name>
    <dbReference type="NCBI Taxonomy" id="1510150"/>
    <lineage>
        <taxon>Bacteria</taxon>
        <taxon>Pseudomonadati</taxon>
        <taxon>Pseudomonadota</taxon>
        <taxon>Gammaproteobacteria</taxon>
        <taxon>Pseudomonadales</taxon>
        <taxon>Pseudomonadaceae</taxon>
        <taxon>Permianibacter</taxon>
    </lineage>
</organism>
<dbReference type="SMART" id="SM00342">
    <property type="entry name" value="HTH_ARAC"/>
    <property type="match status" value="1"/>
</dbReference>
<keyword evidence="2" id="KW-0238">DNA-binding</keyword>
<evidence type="ECO:0000259" key="4">
    <source>
        <dbReference type="PROSITE" id="PS01124"/>
    </source>
</evidence>
<gene>
    <name evidence="5" type="ORF">EV696_11155</name>
</gene>
<comment type="caution">
    <text evidence="5">The sequence shown here is derived from an EMBL/GenBank/DDBJ whole genome shotgun (WGS) entry which is preliminary data.</text>
</comment>
<dbReference type="GO" id="GO:0003700">
    <property type="term" value="F:DNA-binding transcription factor activity"/>
    <property type="evidence" value="ECO:0007669"/>
    <property type="project" value="InterPro"/>
</dbReference>
<evidence type="ECO:0000313" key="6">
    <source>
        <dbReference type="Proteomes" id="UP000295375"/>
    </source>
</evidence>
<dbReference type="PANTHER" id="PTHR47894">
    <property type="entry name" value="HTH-TYPE TRANSCRIPTIONAL REGULATOR GADX"/>
    <property type="match status" value="1"/>
</dbReference>
<dbReference type="PANTHER" id="PTHR47894:SF1">
    <property type="entry name" value="HTH-TYPE TRANSCRIPTIONAL REGULATOR VQSM"/>
    <property type="match status" value="1"/>
</dbReference>
<dbReference type="InterPro" id="IPR032687">
    <property type="entry name" value="AraC-type_N"/>
</dbReference>
<dbReference type="RefSeq" id="WP_133591331.1">
    <property type="nucleotide sequence ID" value="NZ_CP037953.1"/>
</dbReference>
<keyword evidence="1" id="KW-0805">Transcription regulation</keyword>
<evidence type="ECO:0000313" key="5">
    <source>
        <dbReference type="EMBL" id="TDQ47127.1"/>
    </source>
</evidence>
<keyword evidence="3" id="KW-0804">Transcription</keyword>
<proteinExistence type="predicted"/>
<dbReference type="GO" id="GO:0000976">
    <property type="term" value="F:transcription cis-regulatory region binding"/>
    <property type="evidence" value="ECO:0007669"/>
    <property type="project" value="TreeGrafter"/>
</dbReference>
<dbReference type="Gene3D" id="1.10.10.60">
    <property type="entry name" value="Homeodomain-like"/>
    <property type="match status" value="1"/>
</dbReference>
<dbReference type="InterPro" id="IPR018060">
    <property type="entry name" value="HTH_AraC"/>
</dbReference>
<dbReference type="OrthoDB" id="5582699at2"/>
<dbReference type="Proteomes" id="UP000295375">
    <property type="component" value="Unassembled WGS sequence"/>
</dbReference>
<protein>
    <submittedName>
        <fullName evidence="5">AraC family transcriptional regulator</fullName>
    </submittedName>
</protein>
<accession>A0A4V6PWP9</accession>
<dbReference type="Pfam" id="PF12833">
    <property type="entry name" value="HTH_18"/>
    <property type="match status" value="1"/>
</dbReference>
<dbReference type="AlphaFoldDB" id="A0A4V6PWP9"/>
<dbReference type="Pfam" id="PF12625">
    <property type="entry name" value="Arabinose_bd"/>
    <property type="match status" value="1"/>
</dbReference>
<sequence>MMNSAHGFERDDRIIPVHHQPACLIDFALAREINSHQLLRGTGIFLEQLQELEKGISPAQWLRLCDNTERCLAAEDTSFQIGQRLLPGHYGPVSIALTHAADVLQAMQMLCQFPAELSPLLAPRLILDERYIGVYWLDSCGLGKQHRFVVETAASAVTAMCRWLSGEKLPWRFLFAHDKPDYIEQYHAHLGDDLHFNAHVDAMILPRQFATRTWPRAVASVASKAMHEAEVQRQRQGFQQSFIAVIYDFVWQHRRSGCSLEQLSEHLAISPATCKRKLKLHDNSFQQLHDQMRKHVALYLYWAKGYRSEDVANYLGFHDSTNFRRSFKRWTGQLPSVIRDWLPQLGL</sequence>
<dbReference type="EMBL" id="SNYM01000011">
    <property type="protein sequence ID" value="TDQ47127.1"/>
    <property type="molecule type" value="Genomic_DNA"/>
</dbReference>
<dbReference type="GO" id="GO:0005829">
    <property type="term" value="C:cytosol"/>
    <property type="evidence" value="ECO:0007669"/>
    <property type="project" value="TreeGrafter"/>
</dbReference>
<dbReference type="InterPro" id="IPR009057">
    <property type="entry name" value="Homeodomain-like_sf"/>
</dbReference>
<feature type="domain" description="HTH araC/xylS-type" evidence="4">
    <location>
        <begin position="244"/>
        <end position="341"/>
    </location>
</feature>
<evidence type="ECO:0000256" key="3">
    <source>
        <dbReference type="ARBA" id="ARBA00023163"/>
    </source>
</evidence>